<dbReference type="Pfam" id="PF00326">
    <property type="entry name" value="Peptidase_S9"/>
    <property type="match status" value="1"/>
</dbReference>
<dbReference type="InterPro" id="IPR050278">
    <property type="entry name" value="Serine_Prot_S9B/DPPIV"/>
</dbReference>
<proteinExistence type="predicted"/>
<dbReference type="Proteomes" id="UP000046395">
    <property type="component" value="Unassembled WGS sequence"/>
</dbReference>
<dbReference type="GO" id="GO:0006508">
    <property type="term" value="P:proteolysis"/>
    <property type="evidence" value="ECO:0007669"/>
    <property type="project" value="InterPro"/>
</dbReference>
<dbReference type="PANTHER" id="PTHR11731">
    <property type="entry name" value="PROTEASE FAMILY S9B,C DIPEPTIDYL-PEPTIDASE IV-RELATED"/>
    <property type="match status" value="1"/>
</dbReference>
<evidence type="ECO:0000313" key="2">
    <source>
        <dbReference type="Proteomes" id="UP000046395"/>
    </source>
</evidence>
<dbReference type="GO" id="GO:0008236">
    <property type="term" value="F:serine-type peptidase activity"/>
    <property type="evidence" value="ECO:0007669"/>
    <property type="project" value="InterPro"/>
</dbReference>
<dbReference type="SUPFAM" id="SSF53474">
    <property type="entry name" value="alpha/beta-Hydrolases"/>
    <property type="match status" value="1"/>
</dbReference>
<sequence>MYLNLGYAVVMTDGRGSLNRGSQFETAISGRLGNVEVEDQVNALIKIGELYGTIDMSRVALMGWSYGGYLALMGLAQHPEVFKVAIAGAPVTDWRFYDTAYTERYLGLPENNQAAYEESSVVSLVNKFPSVAGRLLLLHGMRDENVHFRHTTTLVQALIDAGKPYSLQTYPDERHAFRNASATSHMFATILNFLDLNL</sequence>
<dbReference type="WBParaSite" id="TMUE_1000005668.1">
    <property type="protein sequence ID" value="TMUE_1000005668.1"/>
    <property type="gene ID" value="WBGene00286795"/>
</dbReference>
<accession>A0A5S6QEM3</accession>
<protein>
    <submittedName>
        <fullName evidence="3">Peptidase_S9 domain-containing protein</fullName>
    </submittedName>
</protein>
<name>A0A5S6QEM3_TRIMR</name>
<dbReference type="GO" id="GO:0008239">
    <property type="term" value="F:dipeptidyl-peptidase activity"/>
    <property type="evidence" value="ECO:0007669"/>
    <property type="project" value="TreeGrafter"/>
</dbReference>
<dbReference type="PANTHER" id="PTHR11731:SF193">
    <property type="entry name" value="DIPEPTIDYL PEPTIDASE 9"/>
    <property type="match status" value="1"/>
</dbReference>
<evidence type="ECO:0000259" key="1">
    <source>
        <dbReference type="Pfam" id="PF00326"/>
    </source>
</evidence>
<feature type="domain" description="Peptidase S9 prolyl oligopeptidase catalytic" evidence="1">
    <location>
        <begin position="4"/>
        <end position="195"/>
    </location>
</feature>
<dbReference type="InterPro" id="IPR001375">
    <property type="entry name" value="Peptidase_S9_cat"/>
</dbReference>
<keyword evidence="2" id="KW-1185">Reference proteome</keyword>
<dbReference type="AlphaFoldDB" id="A0A5S6QEM3"/>
<evidence type="ECO:0000313" key="3">
    <source>
        <dbReference type="WBParaSite" id="TMUE_1000005668.1"/>
    </source>
</evidence>
<dbReference type="InterPro" id="IPR029058">
    <property type="entry name" value="AB_hydrolase_fold"/>
</dbReference>
<dbReference type="Gene3D" id="3.40.50.1820">
    <property type="entry name" value="alpha/beta hydrolase"/>
    <property type="match status" value="1"/>
</dbReference>
<dbReference type="STRING" id="70415.A0A5S6QEM3"/>
<organism evidence="2 3">
    <name type="scientific">Trichuris muris</name>
    <name type="common">Mouse whipworm</name>
    <dbReference type="NCBI Taxonomy" id="70415"/>
    <lineage>
        <taxon>Eukaryota</taxon>
        <taxon>Metazoa</taxon>
        <taxon>Ecdysozoa</taxon>
        <taxon>Nematoda</taxon>
        <taxon>Enoplea</taxon>
        <taxon>Dorylaimia</taxon>
        <taxon>Trichinellida</taxon>
        <taxon>Trichuridae</taxon>
        <taxon>Trichuris</taxon>
    </lineage>
</organism>
<reference evidence="3" key="1">
    <citation type="submission" date="2019-12" db="UniProtKB">
        <authorList>
            <consortium name="WormBaseParasite"/>
        </authorList>
    </citation>
    <scope>IDENTIFICATION</scope>
</reference>